<feature type="domain" description="Quinate/shikimate 5-dehydrogenase/glutamyl-tRNA reductase" evidence="9">
    <location>
        <begin position="119"/>
        <end position="167"/>
    </location>
</feature>
<gene>
    <name evidence="8 12" type="primary">aroE</name>
    <name evidence="12" type="ORF">E4634_15000</name>
</gene>
<dbReference type="GO" id="GO:0005829">
    <property type="term" value="C:cytosol"/>
    <property type="evidence" value="ECO:0007669"/>
    <property type="project" value="TreeGrafter"/>
</dbReference>
<comment type="catalytic activity">
    <reaction evidence="7 8">
        <text>shikimate + NADP(+) = 3-dehydroshikimate + NADPH + H(+)</text>
        <dbReference type="Rhea" id="RHEA:17737"/>
        <dbReference type="ChEBI" id="CHEBI:15378"/>
        <dbReference type="ChEBI" id="CHEBI:16630"/>
        <dbReference type="ChEBI" id="CHEBI:36208"/>
        <dbReference type="ChEBI" id="CHEBI:57783"/>
        <dbReference type="ChEBI" id="CHEBI:58349"/>
        <dbReference type="EC" id="1.1.1.25"/>
    </reaction>
</comment>
<feature type="binding site" evidence="8">
    <location>
        <position position="240"/>
    </location>
    <ligand>
        <name>NADP(+)</name>
        <dbReference type="ChEBI" id="CHEBI:58349"/>
    </ligand>
</feature>
<dbReference type="InterPro" id="IPR011342">
    <property type="entry name" value="Shikimate_DH"/>
</dbReference>
<proteinExistence type="inferred from homology"/>
<evidence type="ECO:0000256" key="5">
    <source>
        <dbReference type="ARBA" id="ARBA00023002"/>
    </source>
</evidence>
<comment type="function">
    <text evidence="8">Involved in the biosynthesis of the chorismate, which leads to the biosynthesis of aromatic amino acids. Catalyzes the reversible NADPH linked reduction of 3-dehydroshikimate (DHSA) to yield shikimate (SA).</text>
</comment>
<feature type="domain" description="SDH C-terminal" evidence="11">
    <location>
        <begin position="240"/>
        <end position="266"/>
    </location>
</feature>
<feature type="binding site" evidence="8">
    <location>
        <begin position="152"/>
        <end position="157"/>
    </location>
    <ligand>
        <name>NADP(+)</name>
        <dbReference type="ChEBI" id="CHEBI:58349"/>
    </ligand>
</feature>
<dbReference type="InterPro" id="IPR041121">
    <property type="entry name" value="SDH_C"/>
</dbReference>
<evidence type="ECO:0000259" key="11">
    <source>
        <dbReference type="Pfam" id="PF18317"/>
    </source>
</evidence>
<comment type="similarity">
    <text evidence="8">Belongs to the shikimate dehydrogenase family.</text>
</comment>
<dbReference type="OrthoDB" id="9776868at2"/>
<protein>
    <recommendedName>
        <fullName evidence="2 8">Shikimate dehydrogenase (NADP(+))</fullName>
        <shortName evidence="8">SDH</shortName>
        <ecNumber evidence="2 8">1.1.1.25</ecNumber>
    </recommendedName>
</protein>
<dbReference type="EC" id="1.1.1.25" evidence="2 8"/>
<evidence type="ECO:0000259" key="10">
    <source>
        <dbReference type="Pfam" id="PF08501"/>
    </source>
</evidence>
<feature type="binding site" evidence="8">
    <location>
        <position position="87"/>
    </location>
    <ligand>
        <name>shikimate</name>
        <dbReference type="ChEBI" id="CHEBI:36208"/>
    </ligand>
</feature>
<evidence type="ECO:0000256" key="3">
    <source>
        <dbReference type="ARBA" id="ARBA00022605"/>
    </source>
</evidence>
<comment type="subunit">
    <text evidence="8">Homodimer.</text>
</comment>
<feature type="binding site" evidence="8">
    <location>
        <begin position="128"/>
        <end position="132"/>
    </location>
    <ligand>
        <name>NADP(+)</name>
        <dbReference type="ChEBI" id="CHEBI:58349"/>
    </ligand>
</feature>
<dbReference type="InterPro" id="IPR036291">
    <property type="entry name" value="NAD(P)-bd_dom_sf"/>
</dbReference>
<dbReference type="PANTHER" id="PTHR21089:SF1">
    <property type="entry name" value="BIFUNCTIONAL 3-DEHYDROQUINATE DEHYDRATASE_SHIKIMATE DEHYDROGENASE, CHLOROPLASTIC"/>
    <property type="match status" value="1"/>
</dbReference>
<evidence type="ECO:0000256" key="6">
    <source>
        <dbReference type="ARBA" id="ARBA00023141"/>
    </source>
</evidence>
<dbReference type="CDD" id="cd01065">
    <property type="entry name" value="NAD_bind_Shikimate_DH"/>
    <property type="match status" value="1"/>
</dbReference>
<feature type="binding site" evidence="8">
    <location>
        <position position="247"/>
    </location>
    <ligand>
        <name>shikimate</name>
        <dbReference type="ChEBI" id="CHEBI:36208"/>
    </ligand>
</feature>
<feature type="binding site" evidence="8">
    <location>
        <position position="216"/>
    </location>
    <ligand>
        <name>NADP(+)</name>
        <dbReference type="ChEBI" id="CHEBI:58349"/>
    </ligand>
</feature>
<evidence type="ECO:0000256" key="2">
    <source>
        <dbReference type="ARBA" id="ARBA00012962"/>
    </source>
</evidence>
<comment type="caution">
    <text evidence="12">The sequence shown here is derived from an EMBL/GenBank/DDBJ whole genome shotgun (WGS) entry which is preliminary data.</text>
</comment>
<keyword evidence="4 8" id="KW-0521">NADP</keyword>
<dbReference type="GO" id="GO:0004764">
    <property type="term" value="F:shikimate 3-dehydrogenase (NADP+) activity"/>
    <property type="evidence" value="ECO:0007669"/>
    <property type="project" value="UniProtKB-UniRule"/>
</dbReference>
<dbReference type="GO" id="GO:0009423">
    <property type="term" value="P:chorismate biosynthetic process"/>
    <property type="evidence" value="ECO:0007669"/>
    <property type="project" value="UniProtKB-UniRule"/>
</dbReference>
<keyword evidence="6 8" id="KW-0057">Aromatic amino acid biosynthesis</keyword>
<feature type="binding site" evidence="8">
    <location>
        <begin position="15"/>
        <end position="17"/>
    </location>
    <ligand>
        <name>shikimate</name>
        <dbReference type="ChEBI" id="CHEBI:36208"/>
    </ligand>
</feature>
<dbReference type="Pfam" id="PF18317">
    <property type="entry name" value="SDH_C"/>
    <property type="match status" value="1"/>
</dbReference>
<name>A0A4Z0M014_9GAMM</name>
<dbReference type="Gene3D" id="3.40.50.720">
    <property type="entry name" value="NAD(P)-binding Rossmann-like Domain"/>
    <property type="match status" value="1"/>
</dbReference>
<feature type="binding site" evidence="8">
    <location>
        <position position="78"/>
    </location>
    <ligand>
        <name>NADP(+)</name>
        <dbReference type="ChEBI" id="CHEBI:58349"/>
    </ligand>
</feature>
<dbReference type="NCBIfam" id="NF001310">
    <property type="entry name" value="PRK00258.1-2"/>
    <property type="match status" value="1"/>
</dbReference>
<dbReference type="FunFam" id="3.40.50.10860:FF:000006">
    <property type="entry name" value="Shikimate dehydrogenase (NADP(+))"/>
    <property type="match status" value="1"/>
</dbReference>
<dbReference type="EMBL" id="SRLE01000009">
    <property type="protein sequence ID" value="TGD72820.1"/>
    <property type="molecule type" value="Genomic_DNA"/>
</dbReference>
<evidence type="ECO:0000256" key="4">
    <source>
        <dbReference type="ARBA" id="ARBA00022857"/>
    </source>
</evidence>
<feature type="active site" description="Proton acceptor" evidence="8">
    <location>
        <position position="66"/>
    </location>
</feature>
<feature type="binding site" evidence="8">
    <location>
        <position position="218"/>
    </location>
    <ligand>
        <name>shikimate</name>
        <dbReference type="ChEBI" id="CHEBI:36208"/>
    </ligand>
</feature>
<dbReference type="Gene3D" id="3.40.50.10860">
    <property type="entry name" value="Leucine Dehydrogenase, chain A, domain 1"/>
    <property type="match status" value="1"/>
</dbReference>
<dbReference type="InterPro" id="IPR013708">
    <property type="entry name" value="Shikimate_DH-bd_N"/>
</dbReference>
<sequence length="276" mass="29747">MSDKYAVFGNPIKHSKSPAIHAAFAAQCGQQIQYRAVRVDEGDFTRAAREFFSTGGAGLNVTVPFKEEAFRFADRLSERARRAGAVNTLSRAADGQVEGDNTDGIGLVRDMVANLGWVIQGQRVLIIGAGGAVRGVLEPLLREQPREVFIVNRTPQRAEQLAQEFADCGALAGGGYDALGERQFDLVINASSAGLAGEMPDLPSALLTERSCCYDMIYGAEPTPFMRWAAHHAAWAVSDGLGMLVEQAAQSFYIWRGVRPATQAVIGEIREAMLAA</sequence>
<keyword evidence="3 8" id="KW-0028">Amino-acid biosynthesis</keyword>
<dbReference type="SUPFAM" id="SSF51735">
    <property type="entry name" value="NAD(P)-binding Rossmann-fold domains"/>
    <property type="match status" value="1"/>
</dbReference>
<dbReference type="PANTHER" id="PTHR21089">
    <property type="entry name" value="SHIKIMATE DEHYDROGENASE"/>
    <property type="match status" value="1"/>
</dbReference>
<dbReference type="GO" id="GO:0009073">
    <property type="term" value="P:aromatic amino acid family biosynthetic process"/>
    <property type="evidence" value="ECO:0007669"/>
    <property type="project" value="UniProtKB-KW"/>
</dbReference>
<dbReference type="AlphaFoldDB" id="A0A4Z0M014"/>
<keyword evidence="5 8" id="KW-0560">Oxidoreductase</keyword>
<evidence type="ECO:0000313" key="12">
    <source>
        <dbReference type="EMBL" id="TGD72820.1"/>
    </source>
</evidence>
<feature type="domain" description="Shikimate dehydrogenase substrate binding N-terminal" evidence="10">
    <location>
        <begin position="7"/>
        <end position="89"/>
    </location>
</feature>
<accession>A0A4Z0M014</accession>
<dbReference type="GO" id="GO:0008652">
    <property type="term" value="P:amino acid biosynthetic process"/>
    <property type="evidence" value="ECO:0007669"/>
    <property type="project" value="UniProtKB-KW"/>
</dbReference>
<evidence type="ECO:0000256" key="7">
    <source>
        <dbReference type="ARBA" id="ARBA00049442"/>
    </source>
</evidence>
<dbReference type="NCBIfam" id="TIGR00507">
    <property type="entry name" value="aroE"/>
    <property type="match status" value="1"/>
</dbReference>
<dbReference type="GO" id="GO:0019632">
    <property type="term" value="P:shikimate metabolic process"/>
    <property type="evidence" value="ECO:0007669"/>
    <property type="project" value="InterPro"/>
</dbReference>
<dbReference type="InterPro" id="IPR022893">
    <property type="entry name" value="Shikimate_DH_fam"/>
</dbReference>
<organism evidence="12 13">
    <name type="scientific">Mangrovimicrobium sediminis</name>
    <dbReference type="NCBI Taxonomy" id="2562682"/>
    <lineage>
        <taxon>Bacteria</taxon>
        <taxon>Pseudomonadati</taxon>
        <taxon>Pseudomonadota</taxon>
        <taxon>Gammaproteobacteria</taxon>
        <taxon>Cellvibrionales</taxon>
        <taxon>Halieaceae</taxon>
        <taxon>Mangrovimicrobium</taxon>
    </lineage>
</organism>
<dbReference type="GO" id="GO:0050661">
    <property type="term" value="F:NADP binding"/>
    <property type="evidence" value="ECO:0007669"/>
    <property type="project" value="InterPro"/>
</dbReference>
<reference evidence="12 13" key="1">
    <citation type="submission" date="2019-04" db="EMBL/GenBank/DDBJ databases">
        <title>Taxonomy of novel Haliea sp. from mangrove soil of West Coast of India.</title>
        <authorList>
            <person name="Verma A."/>
            <person name="Kumar P."/>
            <person name="Krishnamurthi S."/>
        </authorList>
    </citation>
    <scope>NUCLEOTIDE SEQUENCE [LARGE SCALE GENOMIC DNA]</scope>
    <source>
        <strain evidence="12 13">SAOS-164</strain>
    </source>
</reference>
<dbReference type="Pfam" id="PF01488">
    <property type="entry name" value="Shikimate_DH"/>
    <property type="match status" value="1"/>
</dbReference>
<evidence type="ECO:0000256" key="1">
    <source>
        <dbReference type="ARBA" id="ARBA00004871"/>
    </source>
</evidence>
<dbReference type="Proteomes" id="UP000298050">
    <property type="component" value="Unassembled WGS sequence"/>
</dbReference>
<dbReference type="InterPro" id="IPR006151">
    <property type="entry name" value="Shikm_DH/Glu-tRNA_Rdtase"/>
</dbReference>
<feature type="binding site" evidence="8">
    <location>
        <position position="62"/>
    </location>
    <ligand>
        <name>shikimate</name>
        <dbReference type="ChEBI" id="CHEBI:36208"/>
    </ligand>
</feature>
<dbReference type="UniPathway" id="UPA00053">
    <property type="reaction ID" value="UER00087"/>
</dbReference>
<dbReference type="InterPro" id="IPR046346">
    <property type="entry name" value="Aminoacid_DH-like_N_sf"/>
</dbReference>
<evidence type="ECO:0000256" key="8">
    <source>
        <dbReference type="HAMAP-Rule" id="MF_00222"/>
    </source>
</evidence>
<keyword evidence="13" id="KW-1185">Reference proteome</keyword>
<dbReference type="RefSeq" id="WP_135445301.1">
    <property type="nucleotide sequence ID" value="NZ_SRLE01000009.1"/>
</dbReference>
<dbReference type="FunFam" id="3.40.50.720:FF:000104">
    <property type="entry name" value="Shikimate dehydrogenase (NADP(+))"/>
    <property type="match status" value="1"/>
</dbReference>
<dbReference type="HAMAP" id="MF_00222">
    <property type="entry name" value="Shikimate_DH_AroE"/>
    <property type="match status" value="1"/>
</dbReference>
<evidence type="ECO:0000313" key="13">
    <source>
        <dbReference type="Proteomes" id="UP000298050"/>
    </source>
</evidence>
<feature type="binding site" evidence="8">
    <location>
        <position position="103"/>
    </location>
    <ligand>
        <name>shikimate</name>
        <dbReference type="ChEBI" id="CHEBI:36208"/>
    </ligand>
</feature>
<dbReference type="Pfam" id="PF08501">
    <property type="entry name" value="Shikimate_dh_N"/>
    <property type="match status" value="1"/>
</dbReference>
<comment type="pathway">
    <text evidence="1 8">Metabolic intermediate biosynthesis; chorismate biosynthesis; chorismate from D-erythrose 4-phosphate and phosphoenolpyruvate: step 4/7.</text>
</comment>
<dbReference type="SUPFAM" id="SSF53223">
    <property type="entry name" value="Aminoacid dehydrogenase-like, N-terminal domain"/>
    <property type="match status" value="1"/>
</dbReference>
<evidence type="ECO:0000259" key="9">
    <source>
        <dbReference type="Pfam" id="PF01488"/>
    </source>
</evidence>